<proteinExistence type="predicted"/>
<dbReference type="InterPro" id="IPR000639">
    <property type="entry name" value="Epox_hydrolase-like"/>
</dbReference>
<evidence type="ECO:0000313" key="3">
    <source>
        <dbReference type="Proteomes" id="UP000594638"/>
    </source>
</evidence>
<reference evidence="2 3" key="1">
    <citation type="submission" date="2019-12" db="EMBL/GenBank/DDBJ databases">
        <authorList>
            <person name="Alioto T."/>
            <person name="Alioto T."/>
            <person name="Gomez Garrido J."/>
        </authorList>
    </citation>
    <scope>NUCLEOTIDE SEQUENCE [LARGE SCALE GENOMIC DNA]</scope>
</reference>
<dbReference type="PRINTS" id="PR00412">
    <property type="entry name" value="EPOXHYDRLASE"/>
</dbReference>
<dbReference type="AlphaFoldDB" id="A0A8S0V3L8"/>
<keyword evidence="2" id="KW-0378">Hydrolase</keyword>
<dbReference type="Pfam" id="PF00561">
    <property type="entry name" value="Abhydrolase_1"/>
    <property type="match status" value="1"/>
</dbReference>
<dbReference type="PANTHER" id="PTHR43139:SF61">
    <property type="entry name" value="ALPHA_BETA-HYDROLASES SUPERFAMILY PROTEIN"/>
    <property type="match status" value="1"/>
</dbReference>
<dbReference type="Gene3D" id="3.40.50.1820">
    <property type="entry name" value="alpha/beta hydrolase"/>
    <property type="match status" value="1"/>
</dbReference>
<comment type="caution">
    <text evidence="2">The sequence shown here is derived from an EMBL/GenBank/DDBJ whole genome shotgun (WGS) entry which is preliminary data.</text>
</comment>
<evidence type="ECO:0000259" key="1">
    <source>
        <dbReference type="Pfam" id="PF00561"/>
    </source>
</evidence>
<sequence length="369" mass="41761">MLTFNANTTHSNQHQPWIFPCLKTLSCSAHQSHTHKRKTRTRKNRQVEMVNLVAAQKPLLLCLMKMAGIRPHTIEIEPGTVMNIWVPCETLKKPNKKSEKSTTEYQITKPKPTKPVVILVHGFAAEGIVTWQFQVGSLAKKYSVYVPDLLFFGGSTTNSPDRSPTFQAECLLKGLRKMGIERCTVVGFSYGGMVAFKMAEMYPEFVEAVVISGSILAMTDSISNETLESLGFSSSAQLLLPNTVKECKALLKVAAHKKLWFPNRLHRDFLEVMFNNRKERAELLEGLVVTNKDVAIPKFPQRIHLLWGEKDQIFKLELAQKMKEQLGDKATFEDITKAGHLVHVERPCVYNRCLKKFLASLHADIKPKK</sequence>
<dbReference type="PANTHER" id="PTHR43139">
    <property type="entry name" value="SI:DKEY-122A22.2"/>
    <property type="match status" value="1"/>
</dbReference>
<accession>A0A8S0V3L8</accession>
<evidence type="ECO:0000313" key="2">
    <source>
        <dbReference type="EMBL" id="CAA3025749.1"/>
    </source>
</evidence>
<name>A0A8S0V3L8_OLEEU</name>
<dbReference type="GO" id="GO:0016787">
    <property type="term" value="F:hydrolase activity"/>
    <property type="evidence" value="ECO:0007669"/>
    <property type="project" value="UniProtKB-KW"/>
</dbReference>
<dbReference type="Gramene" id="OE9A018920T2">
    <property type="protein sequence ID" value="OE9A018920C2"/>
    <property type="gene ID" value="OE9A018920"/>
</dbReference>
<dbReference type="InterPro" id="IPR000073">
    <property type="entry name" value="AB_hydrolase_1"/>
</dbReference>
<dbReference type="OrthoDB" id="6431331at2759"/>
<dbReference type="SUPFAM" id="SSF53474">
    <property type="entry name" value="alpha/beta-Hydrolases"/>
    <property type="match status" value="1"/>
</dbReference>
<dbReference type="EMBL" id="CACTIH010009142">
    <property type="protein sequence ID" value="CAA3025749.1"/>
    <property type="molecule type" value="Genomic_DNA"/>
</dbReference>
<keyword evidence="3" id="KW-1185">Reference proteome</keyword>
<protein>
    <submittedName>
        <fullName evidence="2">Epoxide hydrolase 4-like</fullName>
    </submittedName>
</protein>
<dbReference type="PRINTS" id="PR00111">
    <property type="entry name" value="ABHYDROLASE"/>
</dbReference>
<dbReference type="InterPro" id="IPR052370">
    <property type="entry name" value="Meta-cleavage_hydrolase"/>
</dbReference>
<dbReference type="InterPro" id="IPR029058">
    <property type="entry name" value="AB_hydrolase_fold"/>
</dbReference>
<dbReference type="Proteomes" id="UP000594638">
    <property type="component" value="Unassembled WGS sequence"/>
</dbReference>
<feature type="domain" description="AB hydrolase-1" evidence="1">
    <location>
        <begin position="115"/>
        <end position="347"/>
    </location>
</feature>
<organism evidence="2 3">
    <name type="scientific">Olea europaea subsp. europaea</name>
    <dbReference type="NCBI Taxonomy" id="158383"/>
    <lineage>
        <taxon>Eukaryota</taxon>
        <taxon>Viridiplantae</taxon>
        <taxon>Streptophyta</taxon>
        <taxon>Embryophyta</taxon>
        <taxon>Tracheophyta</taxon>
        <taxon>Spermatophyta</taxon>
        <taxon>Magnoliopsida</taxon>
        <taxon>eudicotyledons</taxon>
        <taxon>Gunneridae</taxon>
        <taxon>Pentapetalae</taxon>
        <taxon>asterids</taxon>
        <taxon>lamiids</taxon>
        <taxon>Lamiales</taxon>
        <taxon>Oleaceae</taxon>
        <taxon>Oleeae</taxon>
        <taxon>Olea</taxon>
    </lineage>
</organism>
<gene>
    <name evidence="2" type="ORF">OLEA9_A018920</name>
</gene>